<dbReference type="PANTHER" id="PTHR32092">
    <property type="entry name" value="6-PHOSPHO-BETA-GLUCOSIDASE-RELATED"/>
    <property type="match status" value="1"/>
</dbReference>
<dbReference type="PANTHER" id="PTHR32092:SF5">
    <property type="entry name" value="6-PHOSPHO-BETA-GLUCOSIDASE"/>
    <property type="match status" value="1"/>
</dbReference>
<dbReference type="PRINTS" id="PR00732">
    <property type="entry name" value="GLHYDRLASE4"/>
</dbReference>
<feature type="binding site" evidence="8">
    <location>
        <position position="95"/>
    </location>
    <ligand>
        <name>substrate</name>
    </ligand>
</feature>
<keyword evidence="14" id="KW-1185">Reference proteome</keyword>
<keyword evidence="9" id="KW-0408">Iron</keyword>
<dbReference type="Gene3D" id="3.40.50.720">
    <property type="entry name" value="NAD(P)-binding Rossmann-like Domain"/>
    <property type="match status" value="1"/>
</dbReference>
<keyword evidence="4 11" id="KW-0378">Hydrolase</keyword>
<dbReference type="Pfam" id="PF02056">
    <property type="entry name" value="Glyco_hydro_4"/>
    <property type="match status" value="1"/>
</dbReference>
<evidence type="ECO:0000256" key="6">
    <source>
        <dbReference type="ARBA" id="ARBA00023211"/>
    </source>
</evidence>
<keyword evidence="3 9" id="KW-0479">Metal-binding</keyword>
<accession>A0A6M0H4I2</accession>
<evidence type="ECO:0000313" key="13">
    <source>
        <dbReference type="EMBL" id="NEU05144.1"/>
    </source>
</evidence>
<comment type="caution">
    <text evidence="13">The sequence shown here is derived from an EMBL/GenBank/DDBJ whole genome shotgun (WGS) entry which is preliminary data.</text>
</comment>
<feature type="binding site" evidence="9">
    <location>
        <position position="170"/>
    </location>
    <ligand>
        <name>Mn(2+)</name>
        <dbReference type="ChEBI" id="CHEBI:29035"/>
    </ligand>
</feature>
<protein>
    <submittedName>
        <fullName evidence="13">6-phospho-beta-glucosidase</fullName>
    </submittedName>
</protein>
<dbReference type="InterPro" id="IPR036291">
    <property type="entry name" value="NAD(P)-bd_dom_sf"/>
</dbReference>
<comment type="cofactor">
    <cofactor evidence="11">
        <name>NAD(+)</name>
        <dbReference type="ChEBI" id="CHEBI:57540"/>
    </cofactor>
    <text evidence="11">Binds 1 NAD(+) per subunit.</text>
</comment>
<organism evidence="13 14">
    <name type="scientific">Clostridium senegalense</name>
    <dbReference type="NCBI Taxonomy" id="1465809"/>
    <lineage>
        <taxon>Bacteria</taxon>
        <taxon>Bacillati</taxon>
        <taxon>Bacillota</taxon>
        <taxon>Clostridia</taxon>
        <taxon>Eubacteriales</taxon>
        <taxon>Clostridiaceae</taxon>
        <taxon>Clostridium</taxon>
    </lineage>
</organism>
<evidence type="ECO:0000256" key="7">
    <source>
        <dbReference type="ARBA" id="ARBA00023295"/>
    </source>
</evidence>
<evidence type="ECO:0000256" key="9">
    <source>
        <dbReference type="PIRSR" id="PIRSR601088-3"/>
    </source>
</evidence>
<name>A0A6M0H4I2_9CLOT</name>
<dbReference type="SUPFAM" id="SSF51735">
    <property type="entry name" value="NAD(P)-binding Rossmann-fold domains"/>
    <property type="match status" value="1"/>
</dbReference>
<dbReference type="InterPro" id="IPR019802">
    <property type="entry name" value="GlycHydrolase_4_CS"/>
</dbReference>
<evidence type="ECO:0000256" key="8">
    <source>
        <dbReference type="PIRSR" id="PIRSR601088-2"/>
    </source>
</evidence>
<evidence type="ECO:0000256" key="11">
    <source>
        <dbReference type="RuleBase" id="RU361152"/>
    </source>
</evidence>
<keyword evidence="5 11" id="KW-0520">NAD</keyword>
<dbReference type="SUPFAM" id="SSF56327">
    <property type="entry name" value="LDH C-terminal domain-like"/>
    <property type="match status" value="1"/>
</dbReference>
<feature type="binding site" evidence="9">
    <location>
        <position position="200"/>
    </location>
    <ligand>
        <name>Mn(2+)</name>
        <dbReference type="ChEBI" id="CHEBI:29035"/>
    </ligand>
</feature>
<feature type="binding site" evidence="8">
    <location>
        <position position="149"/>
    </location>
    <ligand>
        <name>substrate</name>
    </ligand>
</feature>
<dbReference type="Pfam" id="PF11975">
    <property type="entry name" value="Glyco_hydro_4C"/>
    <property type="match status" value="1"/>
</dbReference>
<evidence type="ECO:0000256" key="3">
    <source>
        <dbReference type="ARBA" id="ARBA00022723"/>
    </source>
</evidence>
<sequence>MKGIKMSIIGAGSSYTPELIEGIINNIDELPITEIVLIDIETGRKKLDIIFNLTKRMLKKSNISIKVWTTCNRKDGIKNSDFIISQIRVGGLRAREKDELISLKNNLIGQETTGAGGFANALRTIPIMLDICKDIEQVAPNSWLINFTNPAGIITEAIMQYTKVKVIGLCNVPYNMKINISKILEVENERLNIDFVGLNHLVFGKKVYLDNEDITKKVVEILCSGKSINISNIPDLKWDESFLRAMGMVPCPYHKYFYMKDRMLEEELSNFKKNKSTRAIQVMEIENKLFDIYMMENTKEKPKELEYRGGAYYSTVAISLINAIYNDKNEIHTVNVKNNGAIKELPKDSVIEVNSIINKDGAIPLDVGELDEKIKGLIISIKDYERFTIKAAVEKDYYCALLALINNPLVGSIEKSKAVLEDIFLENKKYLQGFNI</sequence>
<dbReference type="Proteomes" id="UP000481872">
    <property type="component" value="Unassembled WGS sequence"/>
</dbReference>
<gene>
    <name evidence="13" type="ORF">G3M99_09810</name>
</gene>
<dbReference type="PROSITE" id="PS01324">
    <property type="entry name" value="GLYCOSYL_HYDROL_F4"/>
    <property type="match status" value="1"/>
</dbReference>
<dbReference type="RefSeq" id="WP_199870032.1">
    <property type="nucleotide sequence ID" value="NZ_JAAGPU010000016.1"/>
</dbReference>
<dbReference type="CDD" id="cd05296">
    <property type="entry name" value="GH4_P_beta_glucosidase"/>
    <property type="match status" value="1"/>
</dbReference>
<comment type="similarity">
    <text evidence="1 11">Belongs to the glycosyl hydrolase 4 family.</text>
</comment>
<evidence type="ECO:0000313" key="14">
    <source>
        <dbReference type="Proteomes" id="UP000481872"/>
    </source>
</evidence>
<dbReference type="InterPro" id="IPR015955">
    <property type="entry name" value="Lactate_DH/Glyco_Ohase_4_C"/>
</dbReference>
<dbReference type="AlphaFoldDB" id="A0A6M0H4I2"/>
<evidence type="ECO:0000259" key="12">
    <source>
        <dbReference type="Pfam" id="PF11975"/>
    </source>
</evidence>
<feature type="domain" description="Glycosyl hydrolase family 4 C-terminal" evidence="12">
    <location>
        <begin position="195"/>
        <end position="410"/>
    </location>
</feature>
<reference evidence="13 14" key="1">
    <citation type="submission" date="2020-02" db="EMBL/GenBank/DDBJ databases">
        <title>Genome assembly of a novel Clostridium senegalense strain.</title>
        <authorList>
            <person name="Gupta T.B."/>
            <person name="Jauregui R."/>
            <person name="Maclean P."/>
            <person name="Nawarathana A."/>
            <person name="Brightwell G."/>
        </authorList>
    </citation>
    <scope>NUCLEOTIDE SEQUENCE [LARGE SCALE GENOMIC DNA]</scope>
    <source>
        <strain evidence="13 14">AGRFS4</strain>
    </source>
</reference>
<keyword evidence="9" id="KW-0170">Cobalt</keyword>
<proteinExistence type="inferred from homology"/>
<comment type="subunit">
    <text evidence="2">Homotetramer.</text>
</comment>
<evidence type="ECO:0000256" key="2">
    <source>
        <dbReference type="ARBA" id="ARBA00011881"/>
    </source>
</evidence>
<evidence type="ECO:0000256" key="10">
    <source>
        <dbReference type="PIRSR" id="PIRSR601088-4"/>
    </source>
</evidence>
<keyword evidence="7 11" id="KW-0326">Glycosidase</keyword>
<keyword evidence="6 9" id="KW-0464">Manganese</keyword>
<dbReference type="InterPro" id="IPR022616">
    <property type="entry name" value="Glyco_hydro_4_C"/>
</dbReference>
<evidence type="ECO:0000256" key="4">
    <source>
        <dbReference type="ARBA" id="ARBA00022801"/>
    </source>
</evidence>
<evidence type="ECO:0000256" key="1">
    <source>
        <dbReference type="ARBA" id="ARBA00010141"/>
    </source>
</evidence>
<evidence type="ECO:0000256" key="5">
    <source>
        <dbReference type="ARBA" id="ARBA00023027"/>
    </source>
</evidence>
<dbReference type="InterPro" id="IPR001088">
    <property type="entry name" value="Glyco_hydro_4"/>
</dbReference>
<dbReference type="GO" id="GO:0005975">
    <property type="term" value="P:carbohydrate metabolic process"/>
    <property type="evidence" value="ECO:0007669"/>
    <property type="project" value="InterPro"/>
</dbReference>
<keyword evidence="9" id="KW-0533">Nickel</keyword>
<dbReference type="GO" id="GO:0004553">
    <property type="term" value="F:hydrolase activity, hydrolyzing O-glycosyl compounds"/>
    <property type="evidence" value="ECO:0007669"/>
    <property type="project" value="InterPro"/>
</dbReference>
<dbReference type="Gene3D" id="3.90.110.10">
    <property type="entry name" value="Lactate dehydrogenase/glycoside hydrolase, family 4, C-terminal"/>
    <property type="match status" value="1"/>
</dbReference>
<dbReference type="EMBL" id="JAAGPU010000016">
    <property type="protein sequence ID" value="NEU05144.1"/>
    <property type="molecule type" value="Genomic_DNA"/>
</dbReference>
<feature type="site" description="Increases basicity of active site Tyr" evidence="10">
    <location>
        <position position="111"/>
    </location>
</feature>
<dbReference type="GO" id="GO:0046872">
    <property type="term" value="F:metal ion binding"/>
    <property type="evidence" value="ECO:0007669"/>
    <property type="project" value="UniProtKB-KW"/>
</dbReference>
<dbReference type="GO" id="GO:0016616">
    <property type="term" value="F:oxidoreductase activity, acting on the CH-OH group of donors, NAD or NADP as acceptor"/>
    <property type="evidence" value="ECO:0007669"/>
    <property type="project" value="InterPro"/>
</dbReference>